<evidence type="ECO:0000256" key="2">
    <source>
        <dbReference type="ARBA" id="ARBA00022617"/>
    </source>
</evidence>
<dbReference type="InterPro" id="IPR039261">
    <property type="entry name" value="FNR_nucleotide-bd"/>
</dbReference>
<feature type="transmembrane region" description="Helical" evidence="11">
    <location>
        <begin position="212"/>
        <end position="231"/>
    </location>
</feature>
<evidence type="ECO:0000256" key="1">
    <source>
        <dbReference type="ARBA" id="ARBA00004141"/>
    </source>
</evidence>
<keyword evidence="7" id="KW-0560">Oxidoreductase</keyword>
<dbReference type="GO" id="GO:0043020">
    <property type="term" value="C:NADPH oxidase complex"/>
    <property type="evidence" value="ECO:0007669"/>
    <property type="project" value="TreeGrafter"/>
</dbReference>
<sequence>MSTSVYYGKKGAATGHEINIGIVPTRTKKSKTRVKFDNWMVNEGPKTFFTIFWVLLQIGYFAQSYYSLQTATNLTFFRSVIGQGLPMARGAANVINLNCALLLFTVCRNLISMVRTTFLNRLVPFDKNITFHIFIAWCIVFWTYVHVIAHYFNYYNVERVLGSHMTAIELAFVSGPGLTGQVISVAFFLMVTSAVEAVRRKYFEIFWFTHHLFVIFFGGLLMHGSFCFIKADAPTNPNIKVDLCRGGPQFWKWWVASAVAYLVERIVREWRGRRKTYISKVVQHPSKVVEVQIKKPSCTTRAGQYIFISCPEIALYEWHPFTLTSSPNEDFISIHIRVVGDWTTAFAQRLGCRFGGKEEAGMAPPTSLPLIMIDGPFGSASEDVFDFEASILVGAGIGVTPFASILKTIWFRMNNPNGSMVKLRKVYFIWVCRDKDAFEWFQDLLMTLEEENIAGFLEIHSYLTGGLKIDEVKNIIVNDEEGVADAITGLRSPTYFGRPNWDQIFKGIRSAHRGADIGVFFCGPKILSGALHRACNKWTEATENGTRFFYGKENF</sequence>
<evidence type="ECO:0000256" key="9">
    <source>
        <dbReference type="ARBA" id="ARBA00023065"/>
    </source>
</evidence>
<feature type="transmembrane region" description="Helical" evidence="11">
    <location>
        <begin position="172"/>
        <end position="191"/>
    </location>
</feature>
<comment type="subcellular location">
    <subcellularLocation>
        <location evidence="1">Membrane</location>
        <topology evidence="1">Multi-pass membrane protein</topology>
    </subcellularLocation>
</comment>
<dbReference type="PANTHER" id="PTHR11972">
    <property type="entry name" value="NADPH OXIDASE"/>
    <property type="match status" value="1"/>
</dbReference>
<keyword evidence="9" id="KW-0406">Ion transport</keyword>
<dbReference type="SUPFAM" id="SSF63380">
    <property type="entry name" value="Riboflavin synthase domain-like"/>
    <property type="match status" value="1"/>
</dbReference>
<dbReference type="InterPro" id="IPR017938">
    <property type="entry name" value="Riboflavin_synthase-like_b-brl"/>
</dbReference>
<evidence type="ECO:0000256" key="5">
    <source>
        <dbReference type="ARBA" id="ARBA00022982"/>
    </source>
</evidence>
<dbReference type="Pfam" id="PF08030">
    <property type="entry name" value="NAD_binding_6"/>
    <property type="match status" value="1"/>
</dbReference>
<dbReference type="GO" id="GO:0016175">
    <property type="term" value="F:superoxide-generating NAD(P)H oxidase activity"/>
    <property type="evidence" value="ECO:0007669"/>
    <property type="project" value="TreeGrafter"/>
</dbReference>
<feature type="transmembrane region" description="Helical" evidence="11">
    <location>
        <begin position="131"/>
        <end position="152"/>
    </location>
</feature>
<keyword evidence="2" id="KW-0349">Heme</keyword>
<evidence type="ECO:0000313" key="14">
    <source>
        <dbReference type="Proteomes" id="UP000269721"/>
    </source>
</evidence>
<keyword evidence="9" id="KW-0813">Transport</keyword>
<dbReference type="OrthoDB" id="167398at2759"/>
<dbReference type="PROSITE" id="PS51384">
    <property type="entry name" value="FAD_FR"/>
    <property type="match status" value="1"/>
</dbReference>
<dbReference type="Gene3D" id="2.40.30.10">
    <property type="entry name" value="Translation factors"/>
    <property type="match status" value="1"/>
</dbReference>
<evidence type="ECO:0000256" key="4">
    <source>
        <dbReference type="ARBA" id="ARBA00022723"/>
    </source>
</evidence>
<dbReference type="AlphaFoldDB" id="A0A4P9WG81"/>
<dbReference type="GO" id="GO:0006811">
    <property type="term" value="P:monoatomic ion transport"/>
    <property type="evidence" value="ECO:0007669"/>
    <property type="project" value="UniProtKB-KW"/>
</dbReference>
<keyword evidence="3 11" id="KW-0812">Transmembrane</keyword>
<protein>
    <submittedName>
        <fullName evidence="13">Ferric reductase NAD binding domain-containing protein</fullName>
    </submittedName>
</protein>
<keyword evidence="8" id="KW-0408">Iron</keyword>
<dbReference type="Pfam" id="PF08022">
    <property type="entry name" value="FAD_binding_8"/>
    <property type="match status" value="1"/>
</dbReference>
<feature type="domain" description="FAD-binding FR-type" evidence="12">
    <location>
        <begin position="271"/>
        <end position="383"/>
    </location>
</feature>
<dbReference type="CDD" id="cd06186">
    <property type="entry name" value="NOX_Duox_like_FAD_NADP"/>
    <property type="match status" value="1"/>
</dbReference>
<dbReference type="SUPFAM" id="SSF52343">
    <property type="entry name" value="Ferredoxin reductase-like, C-terminal NADP-linked domain"/>
    <property type="match status" value="1"/>
</dbReference>
<dbReference type="GO" id="GO:0042554">
    <property type="term" value="P:superoxide anion generation"/>
    <property type="evidence" value="ECO:0007669"/>
    <property type="project" value="TreeGrafter"/>
</dbReference>
<dbReference type="Gene3D" id="3.40.50.80">
    <property type="entry name" value="Nucleotide-binding domain of ferredoxin-NADP reductase (FNR) module"/>
    <property type="match status" value="1"/>
</dbReference>
<name>A0A4P9WG81_9FUNG</name>
<dbReference type="InterPro" id="IPR013130">
    <property type="entry name" value="Fe3_Rdtase_TM_dom"/>
</dbReference>
<evidence type="ECO:0000256" key="8">
    <source>
        <dbReference type="ARBA" id="ARBA00023004"/>
    </source>
</evidence>
<dbReference type="SFLD" id="SFLDS00052">
    <property type="entry name" value="Ferric_Reductase_Domain"/>
    <property type="match status" value="1"/>
</dbReference>
<dbReference type="Pfam" id="PF01794">
    <property type="entry name" value="Ferric_reduct"/>
    <property type="match status" value="1"/>
</dbReference>
<feature type="transmembrane region" description="Helical" evidence="11">
    <location>
        <begin position="48"/>
        <end position="68"/>
    </location>
</feature>
<feature type="transmembrane region" description="Helical" evidence="11">
    <location>
        <begin position="88"/>
        <end position="111"/>
    </location>
</feature>
<dbReference type="Proteomes" id="UP000269721">
    <property type="component" value="Unassembled WGS sequence"/>
</dbReference>
<evidence type="ECO:0000256" key="10">
    <source>
        <dbReference type="ARBA" id="ARBA00023136"/>
    </source>
</evidence>
<organism evidence="13 14">
    <name type="scientific">Blyttiomyces helicus</name>
    <dbReference type="NCBI Taxonomy" id="388810"/>
    <lineage>
        <taxon>Eukaryota</taxon>
        <taxon>Fungi</taxon>
        <taxon>Fungi incertae sedis</taxon>
        <taxon>Chytridiomycota</taxon>
        <taxon>Chytridiomycota incertae sedis</taxon>
        <taxon>Chytridiomycetes</taxon>
        <taxon>Chytridiomycetes incertae sedis</taxon>
        <taxon>Blyttiomyces</taxon>
    </lineage>
</organism>
<evidence type="ECO:0000256" key="6">
    <source>
        <dbReference type="ARBA" id="ARBA00022989"/>
    </source>
</evidence>
<dbReference type="FunFam" id="3.40.50.80:FF:000004">
    <property type="entry name" value="NADPH oxidase isoform 2"/>
    <property type="match status" value="1"/>
</dbReference>
<evidence type="ECO:0000259" key="12">
    <source>
        <dbReference type="PROSITE" id="PS51384"/>
    </source>
</evidence>
<keyword evidence="14" id="KW-1185">Reference proteome</keyword>
<dbReference type="SFLD" id="SFLDG01169">
    <property type="entry name" value="NADPH_oxidase_subgroup_(NOX)"/>
    <property type="match status" value="1"/>
</dbReference>
<dbReference type="InterPro" id="IPR017927">
    <property type="entry name" value="FAD-bd_FR_type"/>
</dbReference>
<proteinExistence type="predicted"/>
<keyword evidence="10 11" id="KW-0472">Membrane</keyword>
<dbReference type="PANTHER" id="PTHR11972:SF153">
    <property type="entry name" value="SUPEROXIDE-GENERATING NADPH OXIDASE HEAVY CHAIN SUBUNIT A"/>
    <property type="match status" value="1"/>
</dbReference>
<dbReference type="InterPro" id="IPR013112">
    <property type="entry name" value="FAD-bd_8"/>
</dbReference>
<dbReference type="InterPro" id="IPR050369">
    <property type="entry name" value="RBOH/FRE"/>
</dbReference>
<keyword evidence="6 11" id="KW-1133">Transmembrane helix</keyword>
<accession>A0A4P9WG81</accession>
<keyword evidence="4" id="KW-0479">Metal-binding</keyword>
<dbReference type="GO" id="GO:0046872">
    <property type="term" value="F:metal ion binding"/>
    <property type="evidence" value="ECO:0007669"/>
    <property type="project" value="UniProtKB-KW"/>
</dbReference>
<evidence type="ECO:0000256" key="3">
    <source>
        <dbReference type="ARBA" id="ARBA00022692"/>
    </source>
</evidence>
<keyword evidence="5" id="KW-0249">Electron transport</keyword>
<dbReference type="InterPro" id="IPR013121">
    <property type="entry name" value="Fe_red_NAD-bd_6"/>
</dbReference>
<dbReference type="EMBL" id="KZ994893">
    <property type="protein sequence ID" value="RKO91811.1"/>
    <property type="molecule type" value="Genomic_DNA"/>
</dbReference>
<evidence type="ECO:0000313" key="13">
    <source>
        <dbReference type="EMBL" id="RKO91811.1"/>
    </source>
</evidence>
<gene>
    <name evidence="13" type="ORF">BDK51DRAFT_15652</name>
</gene>
<dbReference type="SFLD" id="SFLDG01168">
    <property type="entry name" value="Ferric_reductase_subgroup_(FRE"/>
    <property type="match status" value="1"/>
</dbReference>
<reference evidence="14" key="1">
    <citation type="journal article" date="2018" name="Nat. Microbiol.">
        <title>Leveraging single-cell genomics to expand the fungal tree of life.</title>
        <authorList>
            <person name="Ahrendt S.R."/>
            <person name="Quandt C.A."/>
            <person name="Ciobanu D."/>
            <person name="Clum A."/>
            <person name="Salamov A."/>
            <person name="Andreopoulos B."/>
            <person name="Cheng J.F."/>
            <person name="Woyke T."/>
            <person name="Pelin A."/>
            <person name="Henrissat B."/>
            <person name="Reynolds N.K."/>
            <person name="Benny G.L."/>
            <person name="Smith M.E."/>
            <person name="James T.Y."/>
            <person name="Grigoriev I.V."/>
        </authorList>
    </citation>
    <scope>NUCLEOTIDE SEQUENCE [LARGE SCALE GENOMIC DNA]</scope>
</reference>
<evidence type="ECO:0000256" key="7">
    <source>
        <dbReference type="ARBA" id="ARBA00023002"/>
    </source>
</evidence>
<evidence type="ECO:0000256" key="11">
    <source>
        <dbReference type="SAM" id="Phobius"/>
    </source>
</evidence>
<dbReference type="GO" id="GO:0006952">
    <property type="term" value="P:defense response"/>
    <property type="evidence" value="ECO:0007669"/>
    <property type="project" value="TreeGrafter"/>
</dbReference>